<reference evidence="1" key="1">
    <citation type="submission" date="2018-06" db="EMBL/GenBank/DDBJ databases">
        <authorList>
            <person name="Zhirakovskaya E."/>
        </authorList>
    </citation>
    <scope>NUCLEOTIDE SEQUENCE</scope>
</reference>
<dbReference type="EMBL" id="UOFJ01000686">
    <property type="protein sequence ID" value="VAW72813.1"/>
    <property type="molecule type" value="Genomic_DNA"/>
</dbReference>
<name>A0A3B0Y8V4_9ZZZZ</name>
<sequence length="40" mass="4886">MAKNNHVKTNAVRKHEVSMISWKLYRATKNRKYIRRKNDV</sequence>
<evidence type="ECO:0000313" key="1">
    <source>
        <dbReference type="EMBL" id="VAW72813.1"/>
    </source>
</evidence>
<proteinExistence type="predicted"/>
<protein>
    <submittedName>
        <fullName evidence="1">Uncharacterized protein</fullName>
    </submittedName>
</protein>
<organism evidence="1">
    <name type="scientific">hydrothermal vent metagenome</name>
    <dbReference type="NCBI Taxonomy" id="652676"/>
    <lineage>
        <taxon>unclassified sequences</taxon>
        <taxon>metagenomes</taxon>
        <taxon>ecological metagenomes</taxon>
    </lineage>
</organism>
<dbReference type="AlphaFoldDB" id="A0A3B0Y8V4"/>
<gene>
    <name evidence="1" type="ORF">MNBD_GAMMA10-1620</name>
</gene>
<accession>A0A3B0Y8V4</accession>